<dbReference type="AlphaFoldDB" id="A0A422QNR2"/>
<reference evidence="1" key="1">
    <citation type="submission" date="2014-10" db="EMBL/GenBank/DDBJ databases">
        <title>Massilia sp. genome.</title>
        <authorList>
            <person name="Xu B."/>
            <person name="Dai L."/>
            <person name="Huang Z."/>
        </authorList>
    </citation>
    <scope>NUCLEOTIDE SEQUENCE [LARGE SCALE GENOMIC DNA]</scope>
    <source>
        <strain evidence="1">CFS-1</strain>
    </source>
</reference>
<organism evidence="1 2">
    <name type="scientific">Massilia aurea</name>
    <dbReference type="NCBI Taxonomy" id="373040"/>
    <lineage>
        <taxon>Bacteria</taxon>
        <taxon>Pseudomonadati</taxon>
        <taxon>Pseudomonadota</taxon>
        <taxon>Betaproteobacteria</taxon>
        <taxon>Burkholderiales</taxon>
        <taxon>Oxalobacteraceae</taxon>
        <taxon>Telluria group</taxon>
        <taxon>Massilia</taxon>
    </lineage>
</organism>
<evidence type="ECO:0000313" key="1">
    <source>
        <dbReference type="EMBL" id="RNF31618.1"/>
    </source>
</evidence>
<comment type="caution">
    <text evidence="1">The sequence shown here is derived from an EMBL/GenBank/DDBJ whole genome shotgun (WGS) entry which is preliminary data.</text>
</comment>
<name>A0A422QNR2_9BURK</name>
<evidence type="ECO:0000313" key="2">
    <source>
        <dbReference type="Proteomes" id="UP000283254"/>
    </source>
</evidence>
<protein>
    <submittedName>
        <fullName evidence="1">Uncharacterized protein</fullName>
    </submittedName>
</protein>
<sequence length="61" mass="7411">MLRSHLWTQLIDQPIWIVRVEQAEIYYRTNSGSQLDCGFNYAFCMKLYVTQVFEVIQIFFR</sequence>
<accession>A0A422QNR2</accession>
<dbReference type="Proteomes" id="UP000283254">
    <property type="component" value="Unassembled WGS sequence"/>
</dbReference>
<proteinExistence type="predicted"/>
<dbReference type="EMBL" id="JSAB01000054">
    <property type="protein sequence ID" value="RNF31618.1"/>
    <property type="molecule type" value="Genomic_DNA"/>
</dbReference>
<gene>
    <name evidence="1" type="ORF">NM04_06365</name>
</gene>
<keyword evidence="2" id="KW-1185">Reference proteome</keyword>